<evidence type="ECO:0000256" key="4">
    <source>
        <dbReference type="ARBA" id="ARBA00022839"/>
    </source>
</evidence>
<dbReference type="GO" id="GO:0008855">
    <property type="term" value="F:exodeoxyribonuclease VII activity"/>
    <property type="evidence" value="ECO:0007669"/>
    <property type="project" value="InterPro"/>
</dbReference>
<dbReference type="InterPro" id="IPR020579">
    <property type="entry name" value="Exonuc_VII_lsu_C"/>
</dbReference>
<organism evidence="7">
    <name type="scientific">Bodo saltans virus</name>
    <dbReference type="NCBI Taxonomy" id="2024608"/>
    <lineage>
        <taxon>Viruses</taxon>
        <taxon>Varidnaviria</taxon>
        <taxon>Bamfordvirae</taxon>
        <taxon>Nucleocytoviricota</taxon>
        <taxon>Megaviricetes</taxon>
        <taxon>Imitervirales</taxon>
        <taxon>Mimiviridae</taxon>
        <taxon>Klosneuvirinae</taxon>
        <taxon>Theiavirus</taxon>
        <taxon>Theiavirus salishense</taxon>
    </lineage>
</organism>
<feature type="domain" description="OB-fold nucleic acid binding" evidence="6">
    <location>
        <begin position="7"/>
        <end position="95"/>
    </location>
</feature>
<dbReference type="PANTHER" id="PTHR30008:SF0">
    <property type="entry name" value="EXODEOXYRIBONUCLEASE 7 LARGE SUBUNIT"/>
    <property type="match status" value="1"/>
</dbReference>
<reference evidence="7" key="1">
    <citation type="journal article" date="2017" name="Elife">
        <title>The kinetoplastid-infecting Bodo saltans virus (BsV), a window into the most abundant giant viruses in the sea.</title>
        <authorList>
            <person name="Deeg C.M."/>
            <person name="Chow C.-E.T."/>
            <person name="Suttle C.A."/>
        </authorList>
    </citation>
    <scope>NUCLEOTIDE SEQUENCE</scope>
    <source>
        <strain evidence="7">NG1</strain>
    </source>
</reference>
<dbReference type="GO" id="GO:0006308">
    <property type="term" value="P:DNA catabolic process"/>
    <property type="evidence" value="ECO:0007669"/>
    <property type="project" value="InterPro"/>
</dbReference>
<dbReference type="CDD" id="cd04489">
    <property type="entry name" value="ExoVII_LU_OBF"/>
    <property type="match status" value="1"/>
</dbReference>
<gene>
    <name evidence="7" type="ORF">BMW23_0839</name>
</gene>
<dbReference type="Pfam" id="PF02601">
    <property type="entry name" value="Exonuc_VII_L"/>
    <property type="match status" value="1"/>
</dbReference>
<dbReference type="InterPro" id="IPR003753">
    <property type="entry name" value="Exonuc_VII_L"/>
</dbReference>
<dbReference type="Pfam" id="PF13742">
    <property type="entry name" value="tRNA_anti_2"/>
    <property type="match status" value="1"/>
</dbReference>
<keyword evidence="2" id="KW-0540">Nuclease</keyword>
<dbReference type="HAMAP" id="MF_00378">
    <property type="entry name" value="Exonuc_7_L"/>
    <property type="match status" value="1"/>
</dbReference>
<feature type="domain" description="Exonuclease VII large subunit C-terminal" evidence="5">
    <location>
        <begin position="120"/>
        <end position="279"/>
    </location>
</feature>
<dbReference type="GO" id="GO:0009318">
    <property type="term" value="C:exodeoxyribonuclease VII complex"/>
    <property type="evidence" value="ECO:0007669"/>
    <property type="project" value="InterPro"/>
</dbReference>
<name>A0A2H4UVM9_9VIRU</name>
<sequence>MNPSNPLTISETNELIKSIITENLNEKIYIKGEMFNIKNSYGNMYFSLRDEKTVISAILWKNNNKYENGETVIVSGKIVVYPKYGSYQINVNSIERDGIGDIHNKYNKIKQKMESEGLFDKKREFPKNINKICILTSLEGAALQDILYVLKNNNYIGEIYLKNCFVQGSNAPTSIKEGIEYFNKINEQYNLNFDILIIARGGGAMEDLIGYSSEEVCRAIYNSNIFTISAVGHEVDNMISDYVADFRAPTPSIAGETIVKFQKQSYSYVYELQNITNQFKNNIMNDLTNLSNKLQYFKNIHKCHNPANLLETEIKQIQSIQAEIKHKITNDFIYKQNYINNLISKNKLYDTQSILMNGYVLMTDEYGNIINSAKDYNNKQKNKEKIKITFYDGNVII</sequence>
<dbReference type="Proteomes" id="UP000240325">
    <property type="component" value="Segment"/>
</dbReference>
<evidence type="ECO:0000256" key="3">
    <source>
        <dbReference type="ARBA" id="ARBA00022801"/>
    </source>
</evidence>
<evidence type="ECO:0000313" key="8">
    <source>
        <dbReference type="Proteomes" id="UP000240325"/>
    </source>
</evidence>
<keyword evidence="8" id="KW-1185">Reference proteome</keyword>
<protein>
    <submittedName>
        <fullName evidence="7">Exodeoxyribonuclease VII large subunit</fullName>
    </submittedName>
</protein>
<accession>A0A2H4UVM9</accession>
<evidence type="ECO:0000256" key="2">
    <source>
        <dbReference type="ARBA" id="ARBA00022722"/>
    </source>
</evidence>
<dbReference type="GO" id="GO:0003676">
    <property type="term" value="F:nucleic acid binding"/>
    <property type="evidence" value="ECO:0007669"/>
    <property type="project" value="InterPro"/>
</dbReference>
<dbReference type="PANTHER" id="PTHR30008">
    <property type="entry name" value="EXODEOXYRIBONUCLEASE 7 LARGE SUBUNIT"/>
    <property type="match status" value="1"/>
</dbReference>
<keyword evidence="1" id="KW-0963">Cytoplasm</keyword>
<dbReference type="NCBIfam" id="TIGR00237">
    <property type="entry name" value="xseA"/>
    <property type="match status" value="1"/>
</dbReference>
<evidence type="ECO:0000259" key="5">
    <source>
        <dbReference type="Pfam" id="PF02601"/>
    </source>
</evidence>
<evidence type="ECO:0000256" key="1">
    <source>
        <dbReference type="ARBA" id="ARBA00022490"/>
    </source>
</evidence>
<evidence type="ECO:0000313" key="7">
    <source>
        <dbReference type="EMBL" id="ATZ80885.1"/>
    </source>
</evidence>
<keyword evidence="3" id="KW-0378">Hydrolase</keyword>
<proteinExistence type="inferred from homology"/>
<dbReference type="EMBL" id="MF782455">
    <property type="protein sequence ID" value="ATZ80885.1"/>
    <property type="molecule type" value="Genomic_DNA"/>
</dbReference>
<evidence type="ECO:0000259" key="6">
    <source>
        <dbReference type="Pfam" id="PF13742"/>
    </source>
</evidence>
<keyword evidence="4" id="KW-0269">Exonuclease</keyword>
<dbReference type="InterPro" id="IPR025824">
    <property type="entry name" value="OB-fold_nuc-bd_dom"/>
</dbReference>